<dbReference type="Pfam" id="PF03061">
    <property type="entry name" value="4HBT"/>
    <property type="match status" value="1"/>
</dbReference>
<dbReference type="Gene3D" id="3.10.129.10">
    <property type="entry name" value="Hotdog Thioesterase"/>
    <property type="match status" value="1"/>
</dbReference>
<feature type="region of interest" description="Disordered" evidence="2">
    <location>
        <begin position="1"/>
        <end position="37"/>
    </location>
</feature>
<evidence type="ECO:0000256" key="2">
    <source>
        <dbReference type="SAM" id="MobiDB-lite"/>
    </source>
</evidence>
<dbReference type="InterPro" id="IPR003736">
    <property type="entry name" value="PAAI_dom"/>
</dbReference>
<feature type="compositionally biased region" description="Basic and acidic residues" evidence="2">
    <location>
        <begin position="1"/>
        <end position="15"/>
    </location>
</feature>
<dbReference type="IntAct" id="Q728V7">
    <property type="interactions" value="1"/>
</dbReference>
<protein>
    <submittedName>
        <fullName evidence="4">Thioesterase family protein</fullName>
    </submittedName>
</protein>
<gene>
    <name evidence="4" type="ordered locus">DVU_2495</name>
</gene>
<dbReference type="PaxDb" id="882-DVU_2495"/>
<dbReference type="STRING" id="882.DVU_2495"/>
<dbReference type="DNASU" id="2795463"/>
<dbReference type="SUPFAM" id="SSF54637">
    <property type="entry name" value="Thioesterase/thiol ester dehydrase-isomerase"/>
    <property type="match status" value="1"/>
</dbReference>
<sequence length="177" mass="18787">MDDVKTCPAHDERHGTGAATDDTLHAVAPGGTAAGEEEMPVHPDLEAFIESIPWHRHLGLKVLALHPGHARLVIPFQAGFTGNAARGALHGGIIASLADSCGNAALWTHFGPDDRIATINIGVDYFRPAPLADLMAEAEVRLLGNRIGNVHVRLAPLAEPSQTVAEGRTVCYVKRMS</sequence>
<dbReference type="InterPro" id="IPR006683">
    <property type="entry name" value="Thioestr_dom"/>
</dbReference>
<keyword evidence="1" id="KW-0378">Hydrolase</keyword>
<dbReference type="OrthoDB" id="9813158at2"/>
<dbReference type="CDD" id="cd03443">
    <property type="entry name" value="PaaI_thioesterase"/>
    <property type="match status" value="1"/>
</dbReference>
<dbReference type="GO" id="GO:0016289">
    <property type="term" value="F:acyl-CoA hydrolase activity"/>
    <property type="evidence" value="ECO:0007669"/>
    <property type="project" value="UniProtKB-ARBA"/>
</dbReference>
<dbReference type="HOGENOM" id="CLU_089876_7_1_7"/>
<evidence type="ECO:0000313" key="4">
    <source>
        <dbReference type="EMBL" id="AAS96967.1"/>
    </source>
</evidence>
<keyword evidence="5" id="KW-1185">Reference proteome</keyword>
<dbReference type="EMBL" id="AE017285">
    <property type="protein sequence ID" value="AAS96967.1"/>
    <property type="molecule type" value="Genomic_DNA"/>
</dbReference>
<dbReference type="AlphaFoldDB" id="Q728V7"/>
<organism evidence="4 5">
    <name type="scientific">Nitratidesulfovibrio vulgaris (strain ATCC 29579 / DSM 644 / CCUG 34227 / NCIMB 8303 / VKM B-1760 / Hildenborough)</name>
    <name type="common">Desulfovibrio vulgaris</name>
    <dbReference type="NCBI Taxonomy" id="882"/>
    <lineage>
        <taxon>Bacteria</taxon>
        <taxon>Pseudomonadati</taxon>
        <taxon>Thermodesulfobacteriota</taxon>
        <taxon>Desulfovibrionia</taxon>
        <taxon>Desulfovibrionales</taxon>
        <taxon>Desulfovibrionaceae</taxon>
        <taxon>Nitratidesulfovibrio</taxon>
    </lineage>
</organism>
<evidence type="ECO:0000313" key="5">
    <source>
        <dbReference type="Proteomes" id="UP000002194"/>
    </source>
</evidence>
<dbReference type="RefSeq" id="WP_010939765.1">
    <property type="nucleotide sequence ID" value="NC_002937.3"/>
</dbReference>
<name>Q728V7_NITV2</name>
<feature type="domain" description="Thioesterase" evidence="3">
    <location>
        <begin position="87"/>
        <end position="154"/>
    </location>
</feature>
<dbReference type="SMR" id="Q728V7"/>
<evidence type="ECO:0000256" key="1">
    <source>
        <dbReference type="ARBA" id="ARBA00022801"/>
    </source>
</evidence>
<reference evidence="4 5" key="1">
    <citation type="journal article" date="2004" name="Nat. Biotechnol.">
        <title>The genome sequence of the anaerobic, sulfate-reducing bacterium Desulfovibrio vulgaris Hildenborough.</title>
        <authorList>
            <person name="Heidelberg J.F."/>
            <person name="Seshadri R."/>
            <person name="Haveman S.A."/>
            <person name="Hemme C.L."/>
            <person name="Paulsen I.T."/>
            <person name="Kolonay J.F."/>
            <person name="Eisen J.A."/>
            <person name="Ward N."/>
            <person name="Methe B."/>
            <person name="Brinkac L.M."/>
            <person name="Daugherty S.C."/>
            <person name="Deboy R.T."/>
            <person name="Dodson R.J."/>
            <person name="Durkin A.S."/>
            <person name="Madupu R."/>
            <person name="Nelson W.C."/>
            <person name="Sullivan S.A."/>
            <person name="Fouts D."/>
            <person name="Haft D.H."/>
            <person name="Selengut J."/>
            <person name="Peterson J.D."/>
            <person name="Davidsen T.M."/>
            <person name="Zafar N."/>
            <person name="Zhou L."/>
            <person name="Radune D."/>
            <person name="Dimitrov G."/>
            <person name="Hance M."/>
            <person name="Tran K."/>
            <person name="Khouri H."/>
            <person name="Gill J."/>
            <person name="Utterback T.R."/>
            <person name="Feldblyum T.V."/>
            <person name="Wall J.D."/>
            <person name="Voordouw G."/>
            <person name="Fraser C.M."/>
        </authorList>
    </citation>
    <scope>NUCLEOTIDE SEQUENCE [LARGE SCALE GENOMIC DNA]</scope>
    <source>
        <strain evidence="5">ATCC 29579 / DSM 644 / NCIMB 8303 / VKM B-1760 / Hildenborough</strain>
    </source>
</reference>
<dbReference type="eggNOG" id="COG2050">
    <property type="taxonomic scope" value="Bacteria"/>
</dbReference>
<dbReference type="PATRIC" id="fig|882.5.peg.2256"/>
<dbReference type="InterPro" id="IPR029069">
    <property type="entry name" value="HotDog_dom_sf"/>
</dbReference>
<proteinExistence type="predicted"/>
<dbReference type="PhylomeDB" id="Q728V7"/>
<dbReference type="EnsemblBacteria" id="AAS96967">
    <property type="protein sequence ID" value="AAS96967"/>
    <property type="gene ID" value="DVU_2495"/>
</dbReference>
<dbReference type="NCBIfam" id="TIGR00369">
    <property type="entry name" value="unchar_dom_1"/>
    <property type="match status" value="1"/>
</dbReference>
<dbReference type="KEGG" id="dvu:DVU_2495"/>
<evidence type="ECO:0000259" key="3">
    <source>
        <dbReference type="Pfam" id="PF03061"/>
    </source>
</evidence>
<accession>Q728V7</accession>
<dbReference type="Proteomes" id="UP000002194">
    <property type="component" value="Chromosome"/>
</dbReference>